<evidence type="ECO:0000256" key="1">
    <source>
        <dbReference type="ARBA" id="ARBA00008455"/>
    </source>
</evidence>
<dbReference type="GO" id="GO:0008234">
    <property type="term" value="F:cysteine-type peptidase activity"/>
    <property type="evidence" value="ECO:0007669"/>
    <property type="project" value="InterPro"/>
</dbReference>
<dbReference type="AlphaFoldDB" id="A0A060H7H2"/>
<reference evidence="4 5" key="1">
    <citation type="submission" date="2013-08" db="EMBL/GenBank/DDBJ databases">
        <authorList>
            <person name="Stouthamer R."/>
            <person name="Nunney L."/>
        </authorList>
    </citation>
    <scope>NUCLEOTIDE SEQUENCE [LARGE SCALE GENOMIC DNA]</scope>
    <source>
        <strain evidence="5">ann-1</strain>
    </source>
</reference>
<gene>
    <name evidence="4" type="ORF">D934_01605</name>
</gene>
<sequence>MQTVLKRRKKSGYGYIPDIADIRDFSYTPEKSVIAALPPKVDLTPPFQVYDQGRIGSCTANALAAAIQFERIHDKQSPEFIPSRLFIYYNERKIEGHVNYDSGAMIRDGIKVLHKLGVCPEKEWPYGDTPADPRTEEFPPGAPASKKPSDQCYKDAQNYKITEYSRVAQDIDHLKACLAAGSPFVFGFPVYSSWVGNNSPPVRIPLPTKNDTLEGGHAVLCVGYDDEIRHFRIRNSWGNNVGENGYFWMPYEYISNRQLAFDFWVIKTVRK</sequence>
<dbReference type="InterPro" id="IPR013128">
    <property type="entry name" value="Peptidase_C1A"/>
</dbReference>
<dbReference type="PATRIC" id="fig|155920.8.peg.381"/>
<dbReference type="InterPro" id="IPR000668">
    <property type="entry name" value="Peptidase_C1A_C"/>
</dbReference>
<dbReference type="SUPFAM" id="SSF54001">
    <property type="entry name" value="Cysteine proteinases"/>
    <property type="match status" value="1"/>
</dbReference>
<organism evidence="4 5">
    <name type="scientific">Xylella fastidiosa subsp. sandyi Ann-1</name>
    <dbReference type="NCBI Taxonomy" id="155920"/>
    <lineage>
        <taxon>Bacteria</taxon>
        <taxon>Pseudomonadati</taxon>
        <taxon>Pseudomonadota</taxon>
        <taxon>Gammaproteobacteria</taxon>
        <taxon>Lysobacterales</taxon>
        <taxon>Lysobacteraceae</taxon>
        <taxon>Xylella</taxon>
    </lineage>
</organism>
<dbReference type="KEGG" id="xfs:D934_01605"/>
<dbReference type="Pfam" id="PF00112">
    <property type="entry name" value="Peptidase_C1"/>
    <property type="match status" value="1"/>
</dbReference>
<dbReference type="SMART" id="SM00645">
    <property type="entry name" value="Pept_C1"/>
    <property type="match status" value="1"/>
</dbReference>
<evidence type="ECO:0000313" key="5">
    <source>
        <dbReference type="Proteomes" id="UP000027215"/>
    </source>
</evidence>
<feature type="domain" description="Peptidase C1A papain C-terminal" evidence="3">
    <location>
        <begin position="37"/>
        <end position="263"/>
    </location>
</feature>
<comment type="similarity">
    <text evidence="1">Belongs to the peptidase C1 family.</text>
</comment>
<dbReference type="HOGENOM" id="CLU_056603_3_0_6"/>
<dbReference type="EMBL" id="CP006696">
    <property type="protein sequence ID" value="AIC09301.1"/>
    <property type="molecule type" value="Genomic_DNA"/>
</dbReference>
<feature type="region of interest" description="Disordered" evidence="2">
    <location>
        <begin position="124"/>
        <end position="150"/>
    </location>
</feature>
<evidence type="ECO:0000256" key="2">
    <source>
        <dbReference type="SAM" id="MobiDB-lite"/>
    </source>
</evidence>
<dbReference type="GO" id="GO:0006508">
    <property type="term" value="P:proteolysis"/>
    <property type="evidence" value="ECO:0007669"/>
    <property type="project" value="InterPro"/>
</dbReference>
<accession>A0A060H7H2</accession>
<dbReference type="CDD" id="cd02619">
    <property type="entry name" value="Peptidase_C1"/>
    <property type="match status" value="1"/>
</dbReference>
<dbReference type="PANTHER" id="PTHR12411">
    <property type="entry name" value="CYSTEINE PROTEASE FAMILY C1-RELATED"/>
    <property type="match status" value="1"/>
</dbReference>
<dbReference type="Gene3D" id="3.90.70.10">
    <property type="entry name" value="Cysteine proteinases"/>
    <property type="match status" value="1"/>
</dbReference>
<protein>
    <submittedName>
        <fullName evidence="4">Peptidase C1</fullName>
    </submittedName>
</protein>
<dbReference type="RefSeq" id="WP_020852677.1">
    <property type="nucleotide sequence ID" value="NZ_CP006696.1"/>
</dbReference>
<name>A0A060H7H2_XYLFS</name>
<proteinExistence type="inferred from homology"/>
<evidence type="ECO:0000259" key="3">
    <source>
        <dbReference type="SMART" id="SM00645"/>
    </source>
</evidence>
<feature type="compositionally biased region" description="Basic and acidic residues" evidence="2">
    <location>
        <begin position="124"/>
        <end position="137"/>
    </location>
</feature>
<dbReference type="InterPro" id="IPR038765">
    <property type="entry name" value="Papain-like_cys_pep_sf"/>
</dbReference>
<evidence type="ECO:0000313" key="4">
    <source>
        <dbReference type="EMBL" id="AIC09301.1"/>
    </source>
</evidence>
<dbReference type="Proteomes" id="UP000027215">
    <property type="component" value="Chromosome"/>
</dbReference>